<dbReference type="PROSITE" id="PS50850">
    <property type="entry name" value="MFS"/>
    <property type="match status" value="1"/>
</dbReference>
<sequence length="388" mass="42022">MSVRKLPFQIGTINMARAVYALNWFNIAPGLADIASSLNLKIVDLGIITTGFYIGLAPFQIAGGVIASKIGNRITSFIGLLILGSFVIVSGLSGSLIELFIARMFEGIGSSLFFSPALGMLSEIVPDRSRSFHIGLFNGSFNIGGGIGILGWTYLDSVYSWRFPLELAGMIMIAVAILNFIMVSGIPQSHRSTVPLSKRVKTALRTRILWILPLAALIGILAETITGQLFVYYAEVHLGMDSGLASILGTAFLLFGFAGGTIGGYLYGRSSRKNPIFVGSMVLTGLLIIIIPLFSNFIILLAVMAALGIMTVAVLSILYEKVVNATKDKSMVSFNLSFINFIQNIFGSLSPFFFTVLVLFYGYGFSWFTIGFSGIVLILLLLFVRKSY</sequence>
<keyword evidence="3 6" id="KW-0812">Transmembrane</keyword>
<feature type="transmembrane region" description="Helical" evidence="6">
    <location>
        <begin position="297"/>
        <end position="319"/>
    </location>
</feature>
<feature type="transmembrane region" description="Helical" evidence="6">
    <location>
        <begin position="134"/>
        <end position="155"/>
    </location>
</feature>
<dbReference type="SUPFAM" id="SSF103473">
    <property type="entry name" value="MFS general substrate transporter"/>
    <property type="match status" value="1"/>
</dbReference>
<keyword evidence="9" id="KW-1185">Reference proteome</keyword>
<dbReference type="Gene3D" id="1.20.1250.20">
    <property type="entry name" value="MFS general substrate transporter like domains"/>
    <property type="match status" value="2"/>
</dbReference>
<evidence type="ECO:0000256" key="6">
    <source>
        <dbReference type="SAM" id="Phobius"/>
    </source>
</evidence>
<reference evidence="8 9" key="1">
    <citation type="submission" date="2023-09" db="EMBL/GenBank/DDBJ databases">
        <authorList>
            <person name="Golyshina O.V."/>
            <person name="Lunev E.A."/>
            <person name="Bargiela R."/>
            <person name="Gaines M.C."/>
            <person name="Daum B."/>
            <person name="Bale N.J."/>
            <person name="Koenen M."/>
            <person name="Sinninghe Damst J.S."/>
            <person name="Yakimov M."/>
            <person name="Golyshin P.N."/>
        </authorList>
    </citation>
    <scope>NUCLEOTIDE SEQUENCE [LARGE SCALE GENOMIC DNA]</scope>
    <source>
        <strain evidence="8 9">M1</strain>
    </source>
</reference>
<dbReference type="Pfam" id="PF07690">
    <property type="entry name" value="MFS_1"/>
    <property type="match status" value="1"/>
</dbReference>
<accession>A0AAX4NEX6</accession>
<dbReference type="EMBL" id="CP133772">
    <property type="protein sequence ID" value="WYY00042.1"/>
    <property type="molecule type" value="Genomic_DNA"/>
</dbReference>
<dbReference type="InterPro" id="IPR036259">
    <property type="entry name" value="MFS_trans_sf"/>
</dbReference>
<feature type="transmembrane region" description="Helical" evidence="6">
    <location>
        <begin position="208"/>
        <end position="233"/>
    </location>
</feature>
<dbReference type="InterPro" id="IPR011701">
    <property type="entry name" value="MFS"/>
</dbReference>
<name>A0AAX4NEX6_9ARCH</name>
<feature type="domain" description="Major facilitator superfamily (MFS) profile" evidence="7">
    <location>
        <begin position="9"/>
        <end position="388"/>
    </location>
</feature>
<evidence type="ECO:0000256" key="5">
    <source>
        <dbReference type="ARBA" id="ARBA00023136"/>
    </source>
</evidence>
<dbReference type="GeneID" id="95967324"/>
<evidence type="ECO:0000313" key="8">
    <source>
        <dbReference type="EMBL" id="WYY00042.1"/>
    </source>
</evidence>
<dbReference type="GO" id="GO:0022857">
    <property type="term" value="F:transmembrane transporter activity"/>
    <property type="evidence" value="ECO:0007669"/>
    <property type="project" value="InterPro"/>
</dbReference>
<dbReference type="RefSeq" id="WP_393971996.1">
    <property type="nucleotide sequence ID" value="NZ_CP133772.1"/>
</dbReference>
<evidence type="ECO:0000256" key="2">
    <source>
        <dbReference type="ARBA" id="ARBA00022475"/>
    </source>
</evidence>
<feature type="transmembrane region" description="Helical" evidence="6">
    <location>
        <begin position="74"/>
        <end position="94"/>
    </location>
</feature>
<feature type="transmembrane region" description="Helical" evidence="6">
    <location>
        <begin position="331"/>
        <end position="354"/>
    </location>
</feature>
<protein>
    <submittedName>
        <fullName evidence="8">MFS transporter</fullName>
    </submittedName>
</protein>
<feature type="transmembrane region" description="Helical" evidence="6">
    <location>
        <begin position="274"/>
        <end position="291"/>
    </location>
</feature>
<proteinExistence type="predicted"/>
<evidence type="ECO:0000256" key="4">
    <source>
        <dbReference type="ARBA" id="ARBA00022989"/>
    </source>
</evidence>
<dbReference type="InterPro" id="IPR020846">
    <property type="entry name" value="MFS_dom"/>
</dbReference>
<dbReference type="PANTHER" id="PTHR43124">
    <property type="entry name" value="PURINE EFFLUX PUMP PBUE"/>
    <property type="match status" value="1"/>
</dbReference>
<keyword evidence="4 6" id="KW-1133">Transmembrane helix</keyword>
<comment type="subcellular location">
    <subcellularLocation>
        <location evidence="1">Cell membrane</location>
        <topology evidence="1">Multi-pass membrane protein</topology>
    </subcellularLocation>
</comment>
<evidence type="ECO:0000313" key="9">
    <source>
        <dbReference type="Proteomes" id="UP001451606"/>
    </source>
</evidence>
<dbReference type="InterPro" id="IPR050189">
    <property type="entry name" value="MFS_Efflux_Transporters"/>
</dbReference>
<evidence type="ECO:0000256" key="1">
    <source>
        <dbReference type="ARBA" id="ARBA00004651"/>
    </source>
</evidence>
<feature type="transmembrane region" description="Helical" evidence="6">
    <location>
        <begin position="100"/>
        <end position="122"/>
    </location>
</feature>
<feature type="transmembrane region" description="Helical" evidence="6">
    <location>
        <begin position="245"/>
        <end position="267"/>
    </location>
</feature>
<gene>
    <name evidence="8" type="ORF">OXIME_000595</name>
</gene>
<dbReference type="AlphaFoldDB" id="A0AAX4NEX6"/>
<dbReference type="KEGG" id="omr:OXIME_000595"/>
<feature type="transmembrane region" description="Helical" evidence="6">
    <location>
        <begin position="45"/>
        <end position="67"/>
    </location>
</feature>
<organism evidence="8 9">
    <name type="scientific">Oxyplasma meridianum</name>
    <dbReference type="NCBI Taxonomy" id="3073602"/>
    <lineage>
        <taxon>Archaea</taxon>
        <taxon>Methanobacteriati</taxon>
        <taxon>Thermoplasmatota</taxon>
        <taxon>Thermoplasmata</taxon>
        <taxon>Thermoplasmatales</taxon>
        <taxon>Thermoplasmataceae</taxon>
        <taxon>Oxyplasma</taxon>
    </lineage>
</organism>
<evidence type="ECO:0000256" key="3">
    <source>
        <dbReference type="ARBA" id="ARBA00022692"/>
    </source>
</evidence>
<feature type="transmembrane region" description="Helical" evidence="6">
    <location>
        <begin position="167"/>
        <end position="187"/>
    </location>
</feature>
<dbReference type="PANTHER" id="PTHR43124:SF3">
    <property type="entry name" value="CHLORAMPHENICOL EFFLUX PUMP RV0191"/>
    <property type="match status" value="1"/>
</dbReference>
<keyword evidence="2" id="KW-1003">Cell membrane</keyword>
<feature type="transmembrane region" description="Helical" evidence="6">
    <location>
        <begin position="360"/>
        <end position="384"/>
    </location>
</feature>
<evidence type="ECO:0000259" key="7">
    <source>
        <dbReference type="PROSITE" id="PS50850"/>
    </source>
</evidence>
<dbReference type="Proteomes" id="UP001451606">
    <property type="component" value="Chromosome"/>
</dbReference>
<dbReference type="GO" id="GO:0005886">
    <property type="term" value="C:plasma membrane"/>
    <property type="evidence" value="ECO:0007669"/>
    <property type="project" value="UniProtKB-SubCell"/>
</dbReference>
<keyword evidence="5 6" id="KW-0472">Membrane</keyword>